<keyword evidence="3" id="KW-0964">Secreted</keyword>
<sequence>MLNGAQRCINSGSFSLNSIIYFLSSYKQQLNLINIMKFSSILATFGLLAMSQSSLVKRGGDDDDYHPQPAPITPIVPYHSNPHYPEKFTLGVKVDGQIWLTFQEADGQLESDHIKYNPPSKPHWGDHRQTFTIQPVTEDGSEPTDHPGWKRGYDAGDDGDDTGASHYPRPLTIRYQSWLPVFTLKNTVLKDSNGRIGSIVANHQFQFDNPVQPDSLYTSGFSIEYEKGYPLLALNGKTTFWDSQASSSVWKLYDKPITYKSRSVELVVIRVIY</sequence>
<evidence type="ECO:0000313" key="9">
    <source>
        <dbReference type="Proteomes" id="UP000005018"/>
    </source>
</evidence>
<dbReference type="PANTHER" id="PTHR47254:SF1">
    <property type="entry name" value="CELL WALL MANNOPROTEIN CIS3-RELATED"/>
    <property type="match status" value="1"/>
</dbReference>
<dbReference type="KEGG" id="cot:CORT_0D05920"/>
<dbReference type="HOGENOM" id="CLU_061202_0_0_1"/>
<proteinExistence type="inferred from homology"/>
<feature type="compositionally biased region" description="Basic and acidic residues" evidence="6">
    <location>
        <begin position="143"/>
        <end position="154"/>
    </location>
</feature>
<evidence type="ECO:0000256" key="1">
    <source>
        <dbReference type="ARBA" id="ARBA00004191"/>
    </source>
</evidence>
<comment type="subcellular location">
    <subcellularLocation>
        <location evidence="1">Secreted</location>
        <location evidence="1">Cell wall</location>
    </subcellularLocation>
</comment>
<evidence type="ECO:0000256" key="6">
    <source>
        <dbReference type="SAM" id="MobiDB-lite"/>
    </source>
</evidence>
<dbReference type="RefSeq" id="XP_003869565.1">
    <property type="nucleotide sequence ID" value="XM_003869516.1"/>
</dbReference>
<name>H8X5H4_CANO9</name>
<dbReference type="AlphaFoldDB" id="H8X5H4"/>
<dbReference type="GO" id="GO:0009277">
    <property type="term" value="C:fungal-type cell wall"/>
    <property type="evidence" value="ECO:0007669"/>
    <property type="project" value="TreeGrafter"/>
</dbReference>
<dbReference type="GO" id="GO:0005199">
    <property type="term" value="F:structural constituent of cell wall"/>
    <property type="evidence" value="ECO:0007669"/>
    <property type="project" value="TreeGrafter"/>
</dbReference>
<dbReference type="Proteomes" id="UP000005018">
    <property type="component" value="Chromosome 4"/>
</dbReference>
<evidence type="ECO:0000256" key="4">
    <source>
        <dbReference type="ARBA" id="ARBA00022729"/>
    </source>
</evidence>
<keyword evidence="4" id="KW-0732">Signal</keyword>
<dbReference type="GO" id="GO:0031505">
    <property type="term" value="P:fungal-type cell wall organization"/>
    <property type="evidence" value="ECO:0007669"/>
    <property type="project" value="TreeGrafter"/>
</dbReference>
<comment type="similarity">
    <text evidence="5">Belongs to the PIR protein family.</text>
</comment>
<dbReference type="Pfam" id="PF22799">
    <property type="entry name" value="PIR1-like_C"/>
    <property type="match status" value="1"/>
</dbReference>
<evidence type="ECO:0000256" key="2">
    <source>
        <dbReference type="ARBA" id="ARBA00022512"/>
    </source>
</evidence>
<dbReference type="InterPro" id="IPR051153">
    <property type="entry name" value="Yeast_CWMannoprotein_PIR"/>
</dbReference>
<dbReference type="PANTHER" id="PTHR47254">
    <property type="entry name" value="CELL WALL MANNOPROTEIN CIS3-RELATED"/>
    <property type="match status" value="1"/>
</dbReference>
<evidence type="ECO:0000256" key="5">
    <source>
        <dbReference type="ARBA" id="ARBA00038219"/>
    </source>
</evidence>
<keyword evidence="9" id="KW-1185">Reference proteome</keyword>
<organism evidence="8 9">
    <name type="scientific">Candida orthopsilosis (strain 90-125)</name>
    <name type="common">Yeast</name>
    <dbReference type="NCBI Taxonomy" id="1136231"/>
    <lineage>
        <taxon>Eukaryota</taxon>
        <taxon>Fungi</taxon>
        <taxon>Dikarya</taxon>
        <taxon>Ascomycota</taxon>
        <taxon>Saccharomycotina</taxon>
        <taxon>Pichiomycetes</taxon>
        <taxon>Debaryomycetaceae</taxon>
        <taxon>Candida/Lodderomyces clade</taxon>
        <taxon>Candida</taxon>
    </lineage>
</organism>
<dbReference type="GeneID" id="14540476"/>
<keyword evidence="2" id="KW-0134">Cell wall</keyword>
<evidence type="ECO:0000259" key="7">
    <source>
        <dbReference type="Pfam" id="PF22799"/>
    </source>
</evidence>
<protein>
    <recommendedName>
        <fullName evidence="7">Cell wall mannoprotein PIR1-like C-terminal domain-containing protein</fullName>
    </recommendedName>
</protein>
<dbReference type="EMBL" id="HE681722">
    <property type="protein sequence ID" value="CCG23430.1"/>
    <property type="molecule type" value="Genomic_DNA"/>
</dbReference>
<feature type="domain" description="Cell wall mannoprotein PIR1-like C-terminal" evidence="7">
    <location>
        <begin position="188"/>
        <end position="259"/>
    </location>
</feature>
<evidence type="ECO:0000256" key="3">
    <source>
        <dbReference type="ARBA" id="ARBA00022525"/>
    </source>
</evidence>
<dbReference type="OrthoDB" id="5415592at2759"/>
<gene>
    <name evidence="8" type="ORF">CORT_0D05920</name>
</gene>
<dbReference type="InterPro" id="IPR054508">
    <property type="entry name" value="PIR1-like_C"/>
</dbReference>
<feature type="region of interest" description="Disordered" evidence="6">
    <location>
        <begin position="136"/>
        <end position="166"/>
    </location>
</feature>
<accession>H8X5H4</accession>
<reference evidence="8 9" key="1">
    <citation type="journal article" date="2012" name="PLoS ONE">
        <title>Sequence and analysis of the genome of the pathogenic yeast Candida orthopsilosis.</title>
        <authorList>
            <person name="Riccombeni A."/>
            <person name="Vidanes G."/>
            <person name="Proux-Wera E."/>
            <person name="Wolfe K.H."/>
            <person name="Butler G."/>
        </authorList>
    </citation>
    <scope>NUCLEOTIDE SEQUENCE [LARGE SCALE GENOMIC DNA]</scope>
    <source>
        <strain evidence="8 9">Co 90-125</strain>
    </source>
</reference>
<evidence type="ECO:0000313" key="8">
    <source>
        <dbReference type="EMBL" id="CCG23430.1"/>
    </source>
</evidence>